<dbReference type="EMBL" id="DSTU01000003">
    <property type="protein sequence ID" value="HFJ53399.1"/>
    <property type="molecule type" value="Genomic_DNA"/>
</dbReference>
<sequence>MAEVAGRPFWFNAENFIAGLRRVSIFAGGYGSGKSEIAVNFALSLTELGTPVTIADLDIVNPYFRSREARQALEQRGVRVLMPPVTMMETDLPMIGAEIRGAMVSGAGFLILDLGGDPVGARVMASLSQGANHDEYNSFFVLNSRRPFTRTVSQIQSLLGDIESTSGLTVTHLVVNSHLIEETTAAIIQEGIKLAEAVSAITAKPIAFIAIERRVLDEFDPNSIDYPVLVLERQLLKPWERNDRLGPRCFKI</sequence>
<comment type="caution">
    <text evidence="3">The sequence shown here is derived from an EMBL/GenBank/DDBJ whole genome shotgun (WGS) entry which is preliminary data.</text>
</comment>
<organism evidence="3">
    <name type="scientific">candidate division WOR-3 bacterium</name>
    <dbReference type="NCBI Taxonomy" id="2052148"/>
    <lineage>
        <taxon>Bacteria</taxon>
        <taxon>Bacteria division WOR-3</taxon>
    </lineage>
</organism>
<dbReference type="AlphaFoldDB" id="A0A7C3IXA7"/>
<accession>A0A7C3IXA7</accession>
<reference evidence="3" key="1">
    <citation type="journal article" date="2020" name="mSystems">
        <title>Genome- and Community-Level Interaction Insights into Carbon Utilization and Element Cycling Functions of Hydrothermarchaeota in Hydrothermal Sediment.</title>
        <authorList>
            <person name="Zhou Z."/>
            <person name="Liu Y."/>
            <person name="Xu W."/>
            <person name="Pan J."/>
            <person name="Luo Z.H."/>
            <person name="Li M."/>
        </authorList>
    </citation>
    <scope>NUCLEOTIDE SEQUENCE [LARGE SCALE GENOMIC DNA]</scope>
    <source>
        <strain evidence="2">SpSt-236</strain>
        <strain evidence="1">SpSt-265</strain>
        <strain evidence="3">SpSt-465</strain>
    </source>
</reference>
<protein>
    <submittedName>
        <fullName evidence="3">Cobalamin biosynthesis protein CbiA</fullName>
    </submittedName>
</protein>
<evidence type="ECO:0000313" key="1">
    <source>
        <dbReference type="EMBL" id="HEA86912.1"/>
    </source>
</evidence>
<gene>
    <name evidence="2" type="ORF">ENP62_03230</name>
    <name evidence="1" type="ORF">ENP94_02755</name>
    <name evidence="3" type="ORF">ENS16_01750</name>
</gene>
<name>A0A7C3IXA7_UNCW3</name>
<proteinExistence type="predicted"/>
<evidence type="ECO:0000313" key="3">
    <source>
        <dbReference type="EMBL" id="HFJ53399.1"/>
    </source>
</evidence>
<dbReference type="InterPro" id="IPR027417">
    <property type="entry name" value="P-loop_NTPase"/>
</dbReference>
<dbReference type="EMBL" id="DSKA01000233">
    <property type="protein sequence ID" value="HEE18547.1"/>
    <property type="molecule type" value="Genomic_DNA"/>
</dbReference>
<dbReference type="EMBL" id="DSLG01000003">
    <property type="protein sequence ID" value="HEA86912.1"/>
    <property type="molecule type" value="Genomic_DNA"/>
</dbReference>
<dbReference type="Gene3D" id="3.40.50.300">
    <property type="entry name" value="P-loop containing nucleotide triphosphate hydrolases"/>
    <property type="match status" value="1"/>
</dbReference>
<evidence type="ECO:0000313" key="2">
    <source>
        <dbReference type="EMBL" id="HEE18547.1"/>
    </source>
</evidence>
<dbReference type="SUPFAM" id="SSF52540">
    <property type="entry name" value="P-loop containing nucleoside triphosphate hydrolases"/>
    <property type="match status" value="1"/>
</dbReference>